<feature type="compositionally biased region" description="Basic and acidic residues" evidence="4">
    <location>
        <begin position="62"/>
        <end position="71"/>
    </location>
</feature>
<evidence type="ECO:0000313" key="8">
    <source>
        <dbReference type="Proteomes" id="UP000053989"/>
    </source>
</evidence>
<proteinExistence type="predicted"/>
<dbReference type="AlphaFoldDB" id="A0A0C3A484"/>
<reference evidence="8" key="2">
    <citation type="submission" date="2015-01" db="EMBL/GenBank/DDBJ databases">
        <title>Evolutionary Origins and Diversification of the Mycorrhizal Mutualists.</title>
        <authorList>
            <consortium name="DOE Joint Genome Institute"/>
            <consortium name="Mycorrhizal Genomics Consortium"/>
            <person name="Kohler A."/>
            <person name="Kuo A."/>
            <person name="Nagy L.G."/>
            <person name="Floudas D."/>
            <person name="Copeland A."/>
            <person name="Barry K.W."/>
            <person name="Cichocki N."/>
            <person name="Veneault-Fourrey C."/>
            <person name="LaButti K."/>
            <person name="Lindquist E.A."/>
            <person name="Lipzen A."/>
            <person name="Lundell T."/>
            <person name="Morin E."/>
            <person name="Murat C."/>
            <person name="Riley R."/>
            <person name="Ohm R."/>
            <person name="Sun H."/>
            <person name="Tunlid A."/>
            <person name="Henrissat B."/>
            <person name="Grigoriev I.V."/>
            <person name="Hibbett D.S."/>
            <person name="Martin F."/>
        </authorList>
    </citation>
    <scope>NUCLEOTIDE SEQUENCE [LARGE SCALE GENOMIC DNA]</scope>
    <source>
        <strain evidence="8">Foug A</strain>
    </source>
</reference>
<dbReference type="Pfam" id="PF00271">
    <property type="entry name" value="Helicase_C"/>
    <property type="match status" value="1"/>
</dbReference>
<name>A0A0C3A484_9AGAM</name>
<organism evidence="7 8">
    <name type="scientific">Scleroderma citrinum Foug A</name>
    <dbReference type="NCBI Taxonomy" id="1036808"/>
    <lineage>
        <taxon>Eukaryota</taxon>
        <taxon>Fungi</taxon>
        <taxon>Dikarya</taxon>
        <taxon>Basidiomycota</taxon>
        <taxon>Agaricomycotina</taxon>
        <taxon>Agaricomycetes</taxon>
        <taxon>Agaricomycetidae</taxon>
        <taxon>Boletales</taxon>
        <taxon>Sclerodermatineae</taxon>
        <taxon>Sclerodermataceae</taxon>
        <taxon>Scleroderma</taxon>
    </lineage>
</organism>
<accession>A0A0C3A484</accession>
<keyword evidence="8" id="KW-1185">Reference proteome</keyword>
<reference evidence="7 8" key="1">
    <citation type="submission" date="2014-04" db="EMBL/GenBank/DDBJ databases">
        <authorList>
            <consortium name="DOE Joint Genome Institute"/>
            <person name="Kuo A."/>
            <person name="Kohler A."/>
            <person name="Nagy L.G."/>
            <person name="Floudas D."/>
            <person name="Copeland A."/>
            <person name="Barry K.W."/>
            <person name="Cichocki N."/>
            <person name="Veneault-Fourrey C."/>
            <person name="LaButti K."/>
            <person name="Lindquist E.A."/>
            <person name="Lipzen A."/>
            <person name="Lundell T."/>
            <person name="Morin E."/>
            <person name="Murat C."/>
            <person name="Sun H."/>
            <person name="Tunlid A."/>
            <person name="Henrissat B."/>
            <person name="Grigoriev I.V."/>
            <person name="Hibbett D.S."/>
            <person name="Martin F."/>
            <person name="Nordberg H.P."/>
            <person name="Cantor M.N."/>
            <person name="Hua S.X."/>
        </authorList>
    </citation>
    <scope>NUCLEOTIDE SEQUENCE [LARGE SCALE GENOMIC DNA]</scope>
    <source>
        <strain evidence="7 8">Foug A</strain>
    </source>
</reference>
<gene>
    <name evidence="7" type="ORF">SCLCIDRAFT_1217627</name>
</gene>
<dbReference type="GO" id="GO:0016787">
    <property type="term" value="F:hydrolase activity"/>
    <property type="evidence" value="ECO:0007669"/>
    <property type="project" value="UniProtKB-KW"/>
</dbReference>
<feature type="domain" description="Helicase ATP-binding" evidence="5">
    <location>
        <begin position="158"/>
        <end position="327"/>
    </location>
</feature>
<evidence type="ECO:0000259" key="5">
    <source>
        <dbReference type="PROSITE" id="PS51192"/>
    </source>
</evidence>
<dbReference type="PANTHER" id="PTHR10799">
    <property type="entry name" value="SNF2/RAD54 HELICASE FAMILY"/>
    <property type="match status" value="1"/>
</dbReference>
<dbReference type="InterPro" id="IPR014001">
    <property type="entry name" value="Helicase_ATP-bd"/>
</dbReference>
<dbReference type="SMART" id="SM00490">
    <property type="entry name" value="HELICc"/>
    <property type="match status" value="1"/>
</dbReference>
<evidence type="ECO:0000313" key="7">
    <source>
        <dbReference type="EMBL" id="KIM59502.1"/>
    </source>
</evidence>
<dbReference type="GO" id="GO:0005524">
    <property type="term" value="F:ATP binding"/>
    <property type="evidence" value="ECO:0007669"/>
    <property type="project" value="InterPro"/>
</dbReference>
<dbReference type="SUPFAM" id="SSF52540">
    <property type="entry name" value="P-loop containing nucleoside triphosphate hydrolases"/>
    <property type="match status" value="2"/>
</dbReference>
<dbReference type="PROSITE" id="PS51192">
    <property type="entry name" value="HELICASE_ATP_BIND_1"/>
    <property type="match status" value="1"/>
</dbReference>
<dbReference type="Gene3D" id="3.40.50.300">
    <property type="entry name" value="P-loop containing nucleotide triphosphate hydrolases"/>
    <property type="match status" value="1"/>
</dbReference>
<feature type="domain" description="Helicase C-terminal" evidence="6">
    <location>
        <begin position="490"/>
        <end position="655"/>
    </location>
</feature>
<feature type="compositionally biased region" description="Polar residues" evidence="4">
    <location>
        <begin position="707"/>
        <end position="727"/>
    </location>
</feature>
<dbReference type="Pfam" id="PF00176">
    <property type="entry name" value="SNF2-rel_dom"/>
    <property type="match status" value="1"/>
</dbReference>
<dbReference type="InterPro" id="IPR049730">
    <property type="entry name" value="SNF2/RAD54-like_C"/>
</dbReference>
<dbReference type="SMART" id="SM00487">
    <property type="entry name" value="DEXDc"/>
    <property type="match status" value="1"/>
</dbReference>
<dbReference type="Gene3D" id="3.40.50.10810">
    <property type="entry name" value="Tandem AAA-ATPase domain"/>
    <property type="match status" value="1"/>
</dbReference>
<evidence type="ECO:0000259" key="6">
    <source>
        <dbReference type="PROSITE" id="PS51194"/>
    </source>
</evidence>
<dbReference type="Proteomes" id="UP000053989">
    <property type="component" value="Unassembled WGS sequence"/>
</dbReference>
<dbReference type="InterPro" id="IPR001650">
    <property type="entry name" value="Helicase_C-like"/>
</dbReference>
<dbReference type="InParanoid" id="A0A0C3A484"/>
<dbReference type="STRING" id="1036808.A0A0C3A484"/>
<evidence type="ECO:0000256" key="3">
    <source>
        <dbReference type="ARBA" id="ARBA00022840"/>
    </source>
</evidence>
<feature type="region of interest" description="Disordered" evidence="4">
    <location>
        <begin position="707"/>
        <end position="732"/>
    </location>
</feature>
<dbReference type="HOGENOM" id="CLU_000315_32_0_1"/>
<dbReference type="OrthoDB" id="448448at2759"/>
<dbReference type="PROSITE" id="PS51194">
    <property type="entry name" value="HELICASE_CTER"/>
    <property type="match status" value="1"/>
</dbReference>
<dbReference type="InterPro" id="IPR000330">
    <property type="entry name" value="SNF2_N"/>
</dbReference>
<evidence type="ECO:0000256" key="2">
    <source>
        <dbReference type="ARBA" id="ARBA00022801"/>
    </source>
</evidence>
<keyword evidence="2" id="KW-0378">Hydrolase</keyword>
<keyword evidence="3" id="KW-0067">ATP-binding</keyword>
<dbReference type="InterPro" id="IPR027417">
    <property type="entry name" value="P-loop_NTPase"/>
</dbReference>
<dbReference type="EMBL" id="KN822072">
    <property type="protein sequence ID" value="KIM59502.1"/>
    <property type="molecule type" value="Genomic_DNA"/>
</dbReference>
<dbReference type="InterPro" id="IPR038718">
    <property type="entry name" value="SNF2-like_sf"/>
</dbReference>
<protein>
    <submittedName>
        <fullName evidence="7">Uncharacterized protein</fullName>
    </submittedName>
</protein>
<evidence type="ECO:0000256" key="4">
    <source>
        <dbReference type="SAM" id="MobiDB-lite"/>
    </source>
</evidence>
<feature type="region of interest" description="Disordered" evidence="4">
    <location>
        <begin position="46"/>
        <end position="71"/>
    </location>
</feature>
<dbReference type="CDD" id="cd17919">
    <property type="entry name" value="DEXHc_Snf"/>
    <property type="match status" value="1"/>
</dbReference>
<dbReference type="CDD" id="cd18793">
    <property type="entry name" value="SF2_C_SNF"/>
    <property type="match status" value="1"/>
</dbReference>
<sequence>MDAKAEELDIIGTSFSTPTLVGEATPPLVEDVSKHENVLDEVHASVETRSGKRRRTVVESTDSGKRQKMEDKKTATIAINVRRTELEAARRYWLYKHRDIFQPLLPPTSPYFDSLCQELKGEGKNASYIPFRPLMTQPSLIVGGEMKKYQLEGLSFLVYMHSNGMNCILGDEMGLGKTLQTLSLFAYIKEQFQGPVSPDPHLVICPLSVLASWQTEAARWLPSFNVLRFHGTQAERERLKNGVRNEEINFDICLTTYEAFVAEDSWFKTRRWTYCVLDEGHRIKNSETNLSNKARGLGSLFKLLLTGTPVQNNLIELWGLLNWLYPNVFTSPTERLFRDSFDLARGSYSVPFLKHTQALLGVIMLRRTKDVIEINIPPRDELTVFIPMTEAQRFWTYRMLTRMDTLELKEIFVTDLEHGPMVEGRREIMSHITTQMKRTATAEASRWKKLMNLLIQLRKVCDHPYLLEDASPSPYVIGEHIVASSSKLVVIDKILSDVLPKGERVLIFSQWTRMLDVLEDFMELRSIPYGRLDGSTNRPRRTLSIKLFQQDKSPFQVFLISTKAGGLGINLTRASTVIMCDSDWNPQNDLQAIARAHRIGQTKTVKVFRLICQGSVEDQMLDRLRRKLFLSLKVMSSSSSTQDEESAQLKTAELMDILRKGSSAIAEGGMDLGRFLVAPIDEILHESRQRENARNVQIKRVSNSIAADSSADTANSESGCKQDISSNDAEEERQLLSGVAQVQSRLFEGRVIQRTQNNRDIADEWQDLQKRARADRLVEVDGIMVVAAQIADGAVSTTTSSSLPQKRSRPKFESEDWCIYCRDGGEVVVCNLCPRGSPFPSMLYFEVHQRGAY</sequence>
<evidence type="ECO:0000256" key="1">
    <source>
        <dbReference type="ARBA" id="ARBA00022741"/>
    </source>
</evidence>
<keyword evidence="1" id="KW-0547">Nucleotide-binding</keyword>